<reference evidence="1" key="2">
    <citation type="journal article" date="2024" name="Plant">
        <title>Genomic evolution and insights into agronomic trait innovations of Sesamum species.</title>
        <authorList>
            <person name="Miao H."/>
            <person name="Wang L."/>
            <person name="Qu L."/>
            <person name="Liu H."/>
            <person name="Sun Y."/>
            <person name="Le M."/>
            <person name="Wang Q."/>
            <person name="Wei S."/>
            <person name="Zheng Y."/>
            <person name="Lin W."/>
            <person name="Duan Y."/>
            <person name="Cao H."/>
            <person name="Xiong S."/>
            <person name="Wang X."/>
            <person name="Wei L."/>
            <person name="Li C."/>
            <person name="Ma Q."/>
            <person name="Ju M."/>
            <person name="Zhao R."/>
            <person name="Li G."/>
            <person name="Mu C."/>
            <person name="Tian Q."/>
            <person name="Mei H."/>
            <person name="Zhang T."/>
            <person name="Gao T."/>
            <person name="Zhang H."/>
        </authorList>
    </citation>
    <scope>NUCLEOTIDE SEQUENCE</scope>
    <source>
        <strain evidence="1">G02</strain>
    </source>
</reference>
<accession>A0AAW2JET3</accession>
<sequence length="68" mass="6841">MAEVTGSLGLGQVGWRGMGLGRIWADSENWAAGCASAGLGSGSAWAGLLGSWAEMFWAGGGLLRLTLG</sequence>
<name>A0AAW2JET3_SESRA</name>
<gene>
    <name evidence="1" type="ORF">Sradi_6952800</name>
</gene>
<organism evidence="1">
    <name type="scientific">Sesamum radiatum</name>
    <name type="common">Black benniseed</name>
    <dbReference type="NCBI Taxonomy" id="300843"/>
    <lineage>
        <taxon>Eukaryota</taxon>
        <taxon>Viridiplantae</taxon>
        <taxon>Streptophyta</taxon>
        <taxon>Embryophyta</taxon>
        <taxon>Tracheophyta</taxon>
        <taxon>Spermatophyta</taxon>
        <taxon>Magnoliopsida</taxon>
        <taxon>eudicotyledons</taxon>
        <taxon>Gunneridae</taxon>
        <taxon>Pentapetalae</taxon>
        <taxon>asterids</taxon>
        <taxon>lamiids</taxon>
        <taxon>Lamiales</taxon>
        <taxon>Pedaliaceae</taxon>
        <taxon>Sesamum</taxon>
    </lineage>
</organism>
<proteinExistence type="predicted"/>
<protein>
    <submittedName>
        <fullName evidence="1">Uncharacterized protein</fullName>
    </submittedName>
</protein>
<comment type="caution">
    <text evidence="1">The sequence shown here is derived from an EMBL/GenBank/DDBJ whole genome shotgun (WGS) entry which is preliminary data.</text>
</comment>
<evidence type="ECO:0000313" key="1">
    <source>
        <dbReference type="EMBL" id="KAL0293174.1"/>
    </source>
</evidence>
<reference evidence="1" key="1">
    <citation type="submission" date="2020-06" db="EMBL/GenBank/DDBJ databases">
        <authorList>
            <person name="Li T."/>
            <person name="Hu X."/>
            <person name="Zhang T."/>
            <person name="Song X."/>
            <person name="Zhang H."/>
            <person name="Dai N."/>
            <person name="Sheng W."/>
            <person name="Hou X."/>
            <person name="Wei L."/>
        </authorList>
    </citation>
    <scope>NUCLEOTIDE SEQUENCE</scope>
    <source>
        <strain evidence="1">G02</strain>
        <tissue evidence="1">Leaf</tissue>
    </source>
</reference>
<dbReference type="AlphaFoldDB" id="A0AAW2JET3"/>
<dbReference type="EMBL" id="JACGWJ010000345">
    <property type="protein sequence ID" value="KAL0293174.1"/>
    <property type="molecule type" value="Genomic_DNA"/>
</dbReference>